<keyword evidence="2" id="KW-1185">Reference proteome</keyword>
<protein>
    <submittedName>
        <fullName evidence="1">YwpF-like family protein</fullName>
    </submittedName>
</protein>
<evidence type="ECO:0000313" key="2">
    <source>
        <dbReference type="Proteomes" id="UP001145050"/>
    </source>
</evidence>
<reference evidence="1" key="1">
    <citation type="submission" date="2022-06" db="EMBL/GenBank/DDBJ databases">
        <title>Aquibacillus sp. a new bacterium isolated from soil saline samples.</title>
        <authorList>
            <person name="Galisteo C."/>
            <person name="De La Haba R."/>
            <person name="Sanchez-Porro C."/>
            <person name="Ventosa A."/>
        </authorList>
    </citation>
    <scope>NUCLEOTIDE SEQUENCE</scope>
    <source>
        <strain evidence="1">3ASR75-11</strain>
    </source>
</reference>
<evidence type="ECO:0000313" key="1">
    <source>
        <dbReference type="EMBL" id="MDC3423782.1"/>
    </source>
</evidence>
<dbReference type="EMBL" id="JAMQKB010000002">
    <property type="protein sequence ID" value="MDC3423782.1"/>
    <property type="molecule type" value="Genomic_DNA"/>
</dbReference>
<accession>A0A9X3WQ01</accession>
<name>A0A9X3WQ01_9BACI</name>
<dbReference type="AlphaFoldDB" id="A0A9X3WQ01"/>
<organism evidence="1 2">
    <name type="scientific">Terrihalobacillus insolitus</name>
    <dbReference type="NCBI Taxonomy" id="2950438"/>
    <lineage>
        <taxon>Bacteria</taxon>
        <taxon>Bacillati</taxon>
        <taxon>Bacillota</taxon>
        <taxon>Bacilli</taxon>
        <taxon>Bacillales</taxon>
        <taxon>Bacillaceae</taxon>
        <taxon>Terrihalobacillus</taxon>
    </lineage>
</organism>
<dbReference type="Pfam" id="PF14183">
    <property type="entry name" value="YwpF"/>
    <property type="match status" value="1"/>
</dbReference>
<dbReference type="InterPro" id="IPR025573">
    <property type="entry name" value="YwpF"/>
</dbReference>
<comment type="caution">
    <text evidence="1">The sequence shown here is derived from an EMBL/GenBank/DDBJ whole genome shotgun (WGS) entry which is preliminary data.</text>
</comment>
<dbReference type="RefSeq" id="WP_272435534.1">
    <property type="nucleotide sequence ID" value="NZ_JAMQKB010000002.1"/>
</dbReference>
<sequence>MKTFKLISLDVLEDKQKDIVQHKIPLLDGLIINREDDKNHWVLEAYLDKSYLVYFNEFHNHNEPIMLQAKITKESNEPATFMSTVIDVNEIGDHINVLFIGTLVDRKKSLIEHMLKTLIEEGHQGEKLLEEFKERI</sequence>
<proteinExistence type="predicted"/>
<gene>
    <name evidence="1" type="ORF">NC797_04570</name>
</gene>
<dbReference type="Proteomes" id="UP001145050">
    <property type="component" value="Unassembled WGS sequence"/>
</dbReference>